<dbReference type="AlphaFoldDB" id="V9W0Q1"/>
<evidence type="ECO:0000313" key="2">
    <source>
        <dbReference type="Proteomes" id="UP000018780"/>
    </source>
</evidence>
<sequence length="79" mass="8447">MVKDPASNACAIADSLMDLHFAAGRISYEHADEIIAVAESDLPPAGPSLMTRVCGGLLWSPTLDHRKLEFSGCVTMTGW</sequence>
<reference evidence="1 2" key="1">
    <citation type="submission" date="2013-09" db="EMBL/GenBank/DDBJ databases">
        <authorList>
            <consortium name="DOE Joint Genome Institute"/>
            <person name="Klenk H.-P."/>
            <person name="Huntemann M."/>
            <person name="Han J."/>
            <person name="Chen A."/>
            <person name="Kyrpides N."/>
            <person name="Mavromatis K."/>
            <person name="Markowitz V."/>
            <person name="Palaniappan K."/>
            <person name="Ivanova N."/>
            <person name="Schaumberg A."/>
            <person name="Pati A."/>
            <person name="Liolios K."/>
            <person name="Nordberg H.P."/>
            <person name="Cantor M.N."/>
            <person name="Hua S.X."/>
            <person name="Woyke T."/>
        </authorList>
    </citation>
    <scope>NUCLEOTIDE SEQUENCE [LARGE SCALE GENOMIC DNA]</scope>
    <source>
        <strain evidence="1 2">DSM 14336</strain>
        <plasmid evidence="2">2</plasmid>
    </source>
</reference>
<gene>
    <name evidence="1" type="ORF">METH_23055</name>
</gene>
<dbReference type="Proteomes" id="UP000018780">
    <property type="component" value="Plasmid unnamed2"/>
</dbReference>
<name>V9W0Q1_9RHOB</name>
<dbReference type="HOGENOM" id="CLU_2601711_0_0_5"/>
<geneLocation type="plasmid" evidence="2">
    <name>2</name>
</geneLocation>
<evidence type="ECO:0000313" key="1">
    <source>
        <dbReference type="EMBL" id="AHD03713.1"/>
    </source>
</evidence>
<dbReference type="KEGG" id="lmd:METH_23055"/>
<proteinExistence type="predicted"/>
<keyword evidence="2" id="KW-1185">Reference proteome</keyword>
<keyword evidence="1" id="KW-0614">Plasmid</keyword>
<dbReference type="EMBL" id="CP006775">
    <property type="protein sequence ID" value="AHD03713.1"/>
    <property type="molecule type" value="Genomic_DNA"/>
</dbReference>
<protein>
    <submittedName>
        <fullName evidence="1">Uncharacterized protein</fullName>
    </submittedName>
</protein>
<organism evidence="1 2">
    <name type="scientific">Leisingera methylohalidivorans DSM 14336</name>
    <dbReference type="NCBI Taxonomy" id="999552"/>
    <lineage>
        <taxon>Bacteria</taxon>
        <taxon>Pseudomonadati</taxon>
        <taxon>Pseudomonadota</taxon>
        <taxon>Alphaproteobacteria</taxon>
        <taxon>Rhodobacterales</taxon>
        <taxon>Roseobacteraceae</taxon>
        <taxon>Leisingera</taxon>
    </lineage>
</organism>
<accession>V9W0Q1</accession>